<dbReference type="EMBL" id="BSTK01000006">
    <property type="protein sequence ID" value="GLY86576.1"/>
    <property type="molecule type" value="Genomic_DNA"/>
</dbReference>
<gene>
    <name evidence="2" type="ORF">Airi02_045050</name>
</gene>
<reference evidence="2" key="1">
    <citation type="submission" date="2023-03" db="EMBL/GenBank/DDBJ databases">
        <title>Actinoallomurus iriomotensis NBRC 103684.</title>
        <authorList>
            <person name="Ichikawa N."/>
            <person name="Sato H."/>
            <person name="Tonouchi N."/>
        </authorList>
    </citation>
    <scope>NUCLEOTIDE SEQUENCE</scope>
    <source>
        <strain evidence="2">NBRC 103684</strain>
    </source>
</reference>
<keyword evidence="3" id="KW-1185">Reference proteome</keyword>
<dbReference type="InterPro" id="IPR054695">
    <property type="entry name" value="Pierisin-like_dom"/>
</dbReference>
<dbReference type="Pfam" id="PF22596">
    <property type="entry name" value="Scabin-like"/>
    <property type="match status" value="1"/>
</dbReference>
<organism evidence="2 3">
    <name type="scientific">Actinoallomurus iriomotensis</name>
    <dbReference type="NCBI Taxonomy" id="478107"/>
    <lineage>
        <taxon>Bacteria</taxon>
        <taxon>Bacillati</taxon>
        <taxon>Actinomycetota</taxon>
        <taxon>Actinomycetes</taxon>
        <taxon>Streptosporangiales</taxon>
        <taxon>Thermomonosporaceae</taxon>
        <taxon>Actinoallomurus</taxon>
    </lineage>
</organism>
<proteinExistence type="predicted"/>
<evidence type="ECO:0000259" key="1">
    <source>
        <dbReference type="Pfam" id="PF22596"/>
    </source>
</evidence>
<evidence type="ECO:0000313" key="2">
    <source>
        <dbReference type="EMBL" id="GLY86576.1"/>
    </source>
</evidence>
<name>A0A9W6S153_9ACTN</name>
<dbReference type="Gene3D" id="3.90.210.10">
    <property type="entry name" value="Heat-Labile Enterotoxin, subunit A"/>
    <property type="match status" value="1"/>
</dbReference>
<accession>A0A9W6S153</accession>
<dbReference type="AlphaFoldDB" id="A0A9W6S153"/>
<dbReference type="RefSeq" id="WP_285574806.1">
    <property type="nucleotide sequence ID" value="NZ_BSTK01000006.1"/>
</dbReference>
<dbReference type="SUPFAM" id="SSF56399">
    <property type="entry name" value="ADP-ribosylation"/>
    <property type="match status" value="1"/>
</dbReference>
<dbReference type="Proteomes" id="UP001165074">
    <property type="component" value="Unassembled WGS sequence"/>
</dbReference>
<evidence type="ECO:0000313" key="3">
    <source>
        <dbReference type="Proteomes" id="UP001165074"/>
    </source>
</evidence>
<protein>
    <recommendedName>
        <fullName evidence="1">Pierisin-like domain-containing protein</fullName>
    </recommendedName>
</protein>
<feature type="domain" description="Pierisin-like" evidence="1">
    <location>
        <begin position="79"/>
        <end position="198"/>
    </location>
</feature>
<sequence length="201" mass="22645">MSAGEAGVFAAVIRRFLRGPEQDLLRAGPAVGRIELPWFAKLGHVPKNDAEWRQGVDHVIQKMTPSADEVVWRKTDEPLYRYDDRPPGRLLDGYFTPHDYVDADLYQHLGGCSSFVSTTRNAELSWAGNFQYELRGLRGGVDVDATAGAAMYRNQREVAFPGGFPARYVSRWRSVLNPEDLGRDTAPRFSDWVTNPRFDPS</sequence>
<comment type="caution">
    <text evidence="2">The sequence shown here is derived from an EMBL/GenBank/DDBJ whole genome shotgun (WGS) entry which is preliminary data.</text>
</comment>